<name>A0A1H1S5K0_9ACTN</name>
<dbReference type="Proteomes" id="UP000198688">
    <property type="component" value="Chromosome I"/>
</dbReference>
<protein>
    <submittedName>
        <fullName evidence="5">Dienelactone hydrolase</fullName>
    </submittedName>
</protein>
<evidence type="ECO:0000313" key="5">
    <source>
        <dbReference type="EMBL" id="SDS43241.1"/>
    </source>
</evidence>
<keyword evidence="3" id="KW-1133">Transmembrane helix</keyword>
<dbReference type="SUPFAM" id="SSF53474">
    <property type="entry name" value="alpha/beta-Hydrolases"/>
    <property type="match status" value="1"/>
</dbReference>
<gene>
    <name evidence="5" type="ORF">SAMN04489716_0771</name>
</gene>
<dbReference type="InterPro" id="IPR022742">
    <property type="entry name" value="Hydrolase_4"/>
</dbReference>
<accession>A0A1H1S5K0</accession>
<evidence type="ECO:0000259" key="4">
    <source>
        <dbReference type="Pfam" id="PF12146"/>
    </source>
</evidence>
<dbReference type="EMBL" id="LT629758">
    <property type="protein sequence ID" value="SDS43241.1"/>
    <property type="molecule type" value="Genomic_DNA"/>
</dbReference>
<feature type="domain" description="Serine aminopeptidase S33" evidence="4">
    <location>
        <begin position="50"/>
        <end position="184"/>
    </location>
</feature>
<reference evidence="5 6" key="1">
    <citation type="submission" date="2016-10" db="EMBL/GenBank/DDBJ databases">
        <authorList>
            <person name="de Groot N.N."/>
        </authorList>
    </citation>
    <scope>NUCLEOTIDE SEQUENCE [LARGE SCALE GENOMIC DNA]</scope>
    <source>
        <strain evidence="5 6">DSM 43941</strain>
    </source>
</reference>
<proteinExistence type="inferred from homology"/>
<evidence type="ECO:0000256" key="1">
    <source>
        <dbReference type="ARBA" id="ARBA00008645"/>
    </source>
</evidence>
<keyword evidence="3" id="KW-0472">Membrane</keyword>
<dbReference type="GO" id="GO:0052689">
    <property type="term" value="F:carboxylic ester hydrolase activity"/>
    <property type="evidence" value="ECO:0007669"/>
    <property type="project" value="UniProtKB-ARBA"/>
</dbReference>
<keyword evidence="6" id="KW-1185">Reference proteome</keyword>
<organism evidence="5 6">
    <name type="scientific">Actinoplanes derwentensis</name>
    <dbReference type="NCBI Taxonomy" id="113562"/>
    <lineage>
        <taxon>Bacteria</taxon>
        <taxon>Bacillati</taxon>
        <taxon>Actinomycetota</taxon>
        <taxon>Actinomycetes</taxon>
        <taxon>Micromonosporales</taxon>
        <taxon>Micromonosporaceae</taxon>
        <taxon>Actinoplanes</taxon>
    </lineage>
</organism>
<feature type="transmembrane region" description="Helical" evidence="3">
    <location>
        <begin position="463"/>
        <end position="485"/>
    </location>
</feature>
<dbReference type="AlphaFoldDB" id="A0A1H1S5K0"/>
<dbReference type="STRING" id="113562.SAMN04489716_0771"/>
<keyword evidence="2 5" id="KW-0378">Hydrolase</keyword>
<feature type="transmembrane region" description="Helical" evidence="3">
    <location>
        <begin position="246"/>
        <end position="267"/>
    </location>
</feature>
<feature type="transmembrane region" description="Helical" evidence="3">
    <location>
        <begin position="409"/>
        <end position="428"/>
    </location>
</feature>
<dbReference type="RefSeq" id="WP_172890487.1">
    <property type="nucleotide sequence ID" value="NZ_BOMJ01000089.1"/>
</dbReference>
<dbReference type="Pfam" id="PF12146">
    <property type="entry name" value="Hydrolase_4"/>
    <property type="match status" value="1"/>
</dbReference>
<feature type="transmembrane region" description="Helical" evidence="3">
    <location>
        <begin position="318"/>
        <end position="340"/>
    </location>
</feature>
<comment type="similarity">
    <text evidence="1">Belongs to the AB hydrolase superfamily.</text>
</comment>
<sequence length="487" mass="50267">MKRTLLLLLVLAVGGVWLLAGAGPEPRREQVVSAGVPLEEVHPAGAGPHPGVVVAHGFSGSARLMEPFGDSLAARGYVVVLLDFAGHGANTGPLPDQTAGTDESTRVLQHDLDVALAHLRSLPDVDPARIAMVGHSMGAGAVTRYAADHPDVTATVAISLPGAGAASPQGPARLLAIVGGLEFPGFRSAATTVTDQRDDRALRVIPGVEHITVLYAPETHRQTVAWLDSAFGLPGDAAIPFPARRLFGAALLVLAFLIGFHPLTALLSGRAASPRSRAAGPRPGAPGMPRLGMTVLVSGVAAVAGVVVARFLPTTDLPIAIAGYVIGYATVTGALLLLYGVRRPESPAVSSLRLLPVVPYAIVAIAVPVHLGLTHAVPVGDRWWLLLIMWAAFALISYAAERIAAGSTVLLLAISAVFVVVLAAAAVAGLVSSFVVLALFPLVGLFLWQALWSAILHRFAAPAWLIALTGAVVLSWPLAVTLPLVSS</sequence>
<evidence type="ECO:0000256" key="2">
    <source>
        <dbReference type="ARBA" id="ARBA00022801"/>
    </source>
</evidence>
<keyword evidence="3" id="KW-0812">Transmembrane</keyword>
<feature type="transmembrane region" description="Helical" evidence="3">
    <location>
        <begin position="291"/>
        <end position="312"/>
    </location>
</feature>
<dbReference type="PANTHER" id="PTHR22946:SF9">
    <property type="entry name" value="POLYKETIDE TRANSFERASE AF380"/>
    <property type="match status" value="1"/>
</dbReference>
<evidence type="ECO:0000256" key="3">
    <source>
        <dbReference type="SAM" id="Phobius"/>
    </source>
</evidence>
<feature type="transmembrane region" description="Helical" evidence="3">
    <location>
        <begin position="352"/>
        <end position="371"/>
    </location>
</feature>
<feature type="transmembrane region" description="Helical" evidence="3">
    <location>
        <begin position="383"/>
        <end position="400"/>
    </location>
</feature>
<feature type="transmembrane region" description="Helical" evidence="3">
    <location>
        <begin position="434"/>
        <end position="456"/>
    </location>
</feature>
<evidence type="ECO:0000313" key="6">
    <source>
        <dbReference type="Proteomes" id="UP000198688"/>
    </source>
</evidence>
<dbReference type="InterPro" id="IPR029058">
    <property type="entry name" value="AB_hydrolase_fold"/>
</dbReference>
<dbReference type="InterPro" id="IPR050261">
    <property type="entry name" value="FrsA_esterase"/>
</dbReference>
<dbReference type="Gene3D" id="3.40.50.1820">
    <property type="entry name" value="alpha/beta hydrolase"/>
    <property type="match status" value="1"/>
</dbReference>
<dbReference type="PANTHER" id="PTHR22946">
    <property type="entry name" value="DIENELACTONE HYDROLASE DOMAIN-CONTAINING PROTEIN-RELATED"/>
    <property type="match status" value="1"/>
</dbReference>